<protein>
    <submittedName>
        <fullName evidence="2">Uncharacterized protein</fullName>
    </submittedName>
</protein>
<gene>
    <name evidence="2" type="ORF">PIBRA_LOCUS5728</name>
</gene>
<dbReference type="AlphaFoldDB" id="A0A9P0TCB2"/>
<organism evidence="2 3">
    <name type="scientific">Pieris brassicae</name>
    <name type="common">White butterfly</name>
    <name type="synonym">Large white butterfly</name>
    <dbReference type="NCBI Taxonomy" id="7116"/>
    <lineage>
        <taxon>Eukaryota</taxon>
        <taxon>Metazoa</taxon>
        <taxon>Ecdysozoa</taxon>
        <taxon>Arthropoda</taxon>
        <taxon>Hexapoda</taxon>
        <taxon>Insecta</taxon>
        <taxon>Pterygota</taxon>
        <taxon>Neoptera</taxon>
        <taxon>Endopterygota</taxon>
        <taxon>Lepidoptera</taxon>
        <taxon>Glossata</taxon>
        <taxon>Ditrysia</taxon>
        <taxon>Papilionoidea</taxon>
        <taxon>Pieridae</taxon>
        <taxon>Pierinae</taxon>
        <taxon>Pieris</taxon>
    </lineage>
</organism>
<reference evidence="2" key="1">
    <citation type="submission" date="2022-05" db="EMBL/GenBank/DDBJ databases">
        <authorList>
            <person name="Okamura Y."/>
        </authorList>
    </citation>
    <scope>NUCLEOTIDE SEQUENCE</scope>
</reference>
<proteinExistence type="predicted"/>
<dbReference type="Proteomes" id="UP001152562">
    <property type="component" value="Unassembled WGS sequence"/>
</dbReference>
<evidence type="ECO:0000256" key="1">
    <source>
        <dbReference type="SAM" id="MobiDB-lite"/>
    </source>
</evidence>
<accession>A0A9P0TCB2</accession>
<evidence type="ECO:0000313" key="2">
    <source>
        <dbReference type="EMBL" id="CAH4028936.1"/>
    </source>
</evidence>
<feature type="compositionally biased region" description="Basic and acidic residues" evidence="1">
    <location>
        <begin position="97"/>
        <end position="113"/>
    </location>
</feature>
<sequence>MSIRVGGFRWRRDGGVVPAPRGLVVGALVGAPGSTARGRDERGRSVPARVARRVQLHLPGLRTRLQAQIVAAEPPEVGVREGAPVPVPLLRVPGQAKDAHSPPHGEDASRSDYEAGTVH</sequence>
<name>A0A9P0TCB2_PIEBR</name>
<keyword evidence="3" id="KW-1185">Reference proteome</keyword>
<dbReference type="EMBL" id="CALOZG010000005">
    <property type="protein sequence ID" value="CAH4028936.1"/>
    <property type="molecule type" value="Genomic_DNA"/>
</dbReference>
<feature type="region of interest" description="Disordered" evidence="1">
    <location>
        <begin position="89"/>
        <end position="119"/>
    </location>
</feature>
<evidence type="ECO:0000313" key="3">
    <source>
        <dbReference type="Proteomes" id="UP001152562"/>
    </source>
</evidence>
<comment type="caution">
    <text evidence="2">The sequence shown here is derived from an EMBL/GenBank/DDBJ whole genome shotgun (WGS) entry which is preliminary data.</text>
</comment>